<dbReference type="Proteomes" id="UP000001861">
    <property type="component" value="Unassembled WGS sequence"/>
</dbReference>
<dbReference type="RefSeq" id="XP_002911511.1">
    <property type="nucleotide sequence ID" value="XM_002911465.1"/>
</dbReference>
<evidence type="ECO:0000256" key="1">
    <source>
        <dbReference type="SAM" id="MobiDB-lite"/>
    </source>
</evidence>
<organism evidence="2 3">
    <name type="scientific">Coprinopsis cinerea (strain Okayama-7 / 130 / ATCC MYA-4618 / FGSC 9003)</name>
    <name type="common">Inky cap fungus</name>
    <name type="synonym">Hormographiella aspergillata</name>
    <dbReference type="NCBI Taxonomy" id="240176"/>
    <lineage>
        <taxon>Eukaryota</taxon>
        <taxon>Fungi</taxon>
        <taxon>Dikarya</taxon>
        <taxon>Basidiomycota</taxon>
        <taxon>Agaricomycotina</taxon>
        <taxon>Agaricomycetes</taxon>
        <taxon>Agaricomycetidae</taxon>
        <taxon>Agaricales</taxon>
        <taxon>Agaricineae</taxon>
        <taxon>Psathyrellaceae</taxon>
        <taxon>Coprinopsis</taxon>
    </lineage>
</organism>
<sequence>MAGGLGEGLGIKGRRNGPPTHPTNQPTNQPPKAAMDSFTTLFSNNVSATTSVPVEEETGGGRGTGAYCTIA</sequence>
<dbReference type="VEuPathDB" id="FungiDB:CC1G_14509"/>
<dbReference type="InParanoid" id="D6RM50"/>
<accession>D6RM50</accession>
<dbReference type="KEGG" id="cci:CC1G_14509"/>
<feature type="compositionally biased region" description="Gly residues" evidence="1">
    <location>
        <begin position="1"/>
        <end position="11"/>
    </location>
</feature>
<evidence type="ECO:0000313" key="2">
    <source>
        <dbReference type="EMBL" id="EFI28017.1"/>
    </source>
</evidence>
<protein>
    <submittedName>
        <fullName evidence="2">Fungal mating-type domain-containing protein-containing protein</fullName>
    </submittedName>
</protein>
<feature type="compositionally biased region" description="Low complexity" evidence="1">
    <location>
        <begin position="22"/>
        <end position="31"/>
    </location>
</feature>
<feature type="region of interest" description="Disordered" evidence="1">
    <location>
        <begin position="48"/>
        <end position="71"/>
    </location>
</feature>
<keyword evidence="3" id="KW-1185">Reference proteome</keyword>
<reference evidence="2 3" key="1">
    <citation type="journal article" date="2010" name="Proc. Natl. Acad. Sci. U.S.A.">
        <title>Insights into evolution of multicellular fungi from the assembled chromosomes of the mushroom Coprinopsis cinerea (Coprinus cinereus).</title>
        <authorList>
            <person name="Stajich J.E."/>
            <person name="Wilke S.K."/>
            <person name="Ahren D."/>
            <person name="Au C.H."/>
            <person name="Birren B.W."/>
            <person name="Borodovsky M."/>
            <person name="Burns C."/>
            <person name="Canback B."/>
            <person name="Casselton L.A."/>
            <person name="Cheng C.K."/>
            <person name="Deng J."/>
            <person name="Dietrich F.S."/>
            <person name="Fargo D.C."/>
            <person name="Farman M.L."/>
            <person name="Gathman A.C."/>
            <person name="Goldberg J."/>
            <person name="Guigo R."/>
            <person name="Hoegger P.J."/>
            <person name="Hooker J.B."/>
            <person name="Huggins A."/>
            <person name="James T.Y."/>
            <person name="Kamada T."/>
            <person name="Kilaru S."/>
            <person name="Kodira C."/>
            <person name="Kues U."/>
            <person name="Kupfer D."/>
            <person name="Kwan H.S."/>
            <person name="Lomsadze A."/>
            <person name="Li W."/>
            <person name="Lilly W.W."/>
            <person name="Ma L.J."/>
            <person name="Mackey A.J."/>
            <person name="Manning G."/>
            <person name="Martin F."/>
            <person name="Muraguchi H."/>
            <person name="Natvig D.O."/>
            <person name="Palmerini H."/>
            <person name="Ramesh M.A."/>
            <person name="Rehmeyer C.J."/>
            <person name="Roe B.A."/>
            <person name="Shenoy N."/>
            <person name="Stanke M."/>
            <person name="Ter-Hovhannisyan V."/>
            <person name="Tunlid A."/>
            <person name="Velagapudi R."/>
            <person name="Vision T.J."/>
            <person name="Zeng Q."/>
            <person name="Zolan M.E."/>
            <person name="Pukkila P.J."/>
        </authorList>
    </citation>
    <scope>NUCLEOTIDE SEQUENCE [LARGE SCALE GENOMIC DNA]</scope>
    <source>
        <strain evidence="3">Okayama-7 / 130 / ATCC MYA-4618 / FGSC 9003</strain>
    </source>
</reference>
<evidence type="ECO:0000313" key="3">
    <source>
        <dbReference type="Proteomes" id="UP000001861"/>
    </source>
</evidence>
<name>D6RM50_COPC7</name>
<comment type="caution">
    <text evidence="2">The sequence shown here is derived from an EMBL/GenBank/DDBJ whole genome shotgun (WGS) entry which is preliminary data.</text>
</comment>
<dbReference type="AlphaFoldDB" id="D6RM50"/>
<dbReference type="HOGENOM" id="CLU_2739910_0_0_1"/>
<dbReference type="GeneID" id="9379430"/>
<proteinExistence type="predicted"/>
<feature type="region of interest" description="Disordered" evidence="1">
    <location>
        <begin position="1"/>
        <end position="35"/>
    </location>
</feature>
<gene>
    <name evidence="2" type="ORF">CC1G_14509</name>
</gene>
<dbReference type="EMBL" id="AACS02000004">
    <property type="protein sequence ID" value="EFI28017.1"/>
    <property type="molecule type" value="Genomic_DNA"/>
</dbReference>